<dbReference type="EMBL" id="KV442314">
    <property type="protein sequence ID" value="OAQ22005.1"/>
    <property type="molecule type" value="Genomic_DNA"/>
</dbReference>
<protein>
    <recommendedName>
        <fullName evidence="4">Galactose oxidase</fullName>
    </recommendedName>
</protein>
<sequence length="157" mass="16816">MPPSYFTWGVSRSVIYFPGPTFFSILLAFNGENLVVFGGSSGSGQVKGYDSEKATTISSEVLFYNIKTNTWINETIVPPGSETDHTNNQETASKTDAIGGGTAAGVIISASDKSGSNAYHLCNNQPEPLRPNAPHKPLDPAVLVLYFWNPAICRNSA</sequence>
<organism evidence="1 3">
    <name type="scientific">Linnemannia elongata AG-77</name>
    <dbReference type="NCBI Taxonomy" id="1314771"/>
    <lineage>
        <taxon>Eukaryota</taxon>
        <taxon>Fungi</taxon>
        <taxon>Fungi incertae sedis</taxon>
        <taxon>Mucoromycota</taxon>
        <taxon>Mortierellomycotina</taxon>
        <taxon>Mortierellomycetes</taxon>
        <taxon>Mortierellales</taxon>
        <taxon>Mortierellaceae</taxon>
        <taxon>Linnemannia</taxon>
    </lineage>
</organism>
<name>A0A197JA42_9FUNG</name>
<keyword evidence="3" id="KW-1185">Reference proteome</keyword>
<dbReference type="EMBL" id="KV442020">
    <property type="protein sequence ID" value="OAQ33602.1"/>
    <property type="molecule type" value="Genomic_DNA"/>
</dbReference>
<evidence type="ECO:0000313" key="2">
    <source>
        <dbReference type="EMBL" id="OAQ33602.1"/>
    </source>
</evidence>
<evidence type="ECO:0000313" key="1">
    <source>
        <dbReference type="EMBL" id="OAQ22005.1"/>
    </source>
</evidence>
<reference evidence="1 3" key="1">
    <citation type="submission" date="2016-05" db="EMBL/GenBank/DDBJ databases">
        <title>Genome sequencing reveals origins of a unique bacterial endosymbiosis in the earliest lineages of terrestrial Fungi.</title>
        <authorList>
            <consortium name="DOE Joint Genome Institute"/>
            <person name="Uehling J."/>
            <person name="Gryganskyi A."/>
            <person name="Hameed K."/>
            <person name="Tschaplinski T."/>
            <person name="Misztal P."/>
            <person name="Wu S."/>
            <person name="Desiro A."/>
            <person name="Vande Pol N."/>
            <person name="Du Z.-Y."/>
            <person name="Zienkiewicz A."/>
            <person name="Zienkiewicz K."/>
            <person name="Morin E."/>
            <person name="Tisserant E."/>
            <person name="Splivallo R."/>
            <person name="Hainaut M."/>
            <person name="Henrissat B."/>
            <person name="Ohm R."/>
            <person name="Kuo A."/>
            <person name="Yan J."/>
            <person name="Lipzen A."/>
            <person name="Nolan M."/>
            <person name="Labutti K."/>
            <person name="Barry K."/>
            <person name="Goldstein A."/>
            <person name="Labbe J."/>
            <person name="Schadt C."/>
            <person name="Tuskan G."/>
            <person name="Grigoriev I."/>
            <person name="Martin F."/>
            <person name="Vilgalys R."/>
            <person name="Bonito G."/>
        </authorList>
    </citation>
    <scope>NUCLEOTIDE SEQUENCE [LARGE SCALE GENOMIC DNA]</scope>
    <source>
        <strain evidence="1 3">AG-77</strain>
    </source>
</reference>
<dbReference type="Proteomes" id="UP000078512">
    <property type="component" value="Unassembled WGS sequence"/>
</dbReference>
<evidence type="ECO:0000313" key="3">
    <source>
        <dbReference type="Proteomes" id="UP000078512"/>
    </source>
</evidence>
<dbReference type="InterPro" id="IPR011043">
    <property type="entry name" value="Gal_Oxase/kelch_b-propeller"/>
</dbReference>
<accession>A0A197JA42</accession>
<dbReference type="AlphaFoldDB" id="A0A197JA42"/>
<dbReference type="SUPFAM" id="SSF50965">
    <property type="entry name" value="Galactose oxidase, central domain"/>
    <property type="match status" value="1"/>
</dbReference>
<evidence type="ECO:0008006" key="4">
    <source>
        <dbReference type="Google" id="ProtNLM"/>
    </source>
</evidence>
<proteinExistence type="predicted"/>
<gene>
    <name evidence="1" type="ORF">K457DRAFT_1882857</name>
    <name evidence="2" type="ORF">K457DRAFT_26514</name>
</gene>